<dbReference type="AlphaFoldDB" id="A0A3N2DKD5"/>
<evidence type="ECO:0000313" key="8">
    <source>
        <dbReference type="EMBL" id="ROS00270.1"/>
    </source>
</evidence>
<dbReference type="Gene3D" id="2.40.160.20">
    <property type="match status" value="1"/>
</dbReference>
<evidence type="ECO:0000256" key="3">
    <source>
        <dbReference type="ARBA" id="ARBA00022692"/>
    </source>
</evidence>
<comment type="subcellular location">
    <subcellularLocation>
        <location evidence="1">Cell outer membrane</location>
        <topology evidence="1">Multi-pass membrane protein</topology>
    </subcellularLocation>
</comment>
<dbReference type="InterPro" id="IPR011250">
    <property type="entry name" value="OMP/PagP_B-barrel"/>
</dbReference>
<evidence type="ECO:0000256" key="2">
    <source>
        <dbReference type="ARBA" id="ARBA00022452"/>
    </source>
</evidence>
<sequence>MNKLFAALVIPTSLLVSATAFAKEPSFYASAAISYADQDYNFENINNYDYSDKAVGFNLTAGYQFNDYFSLEASYYDFGKAEAEHNPGPYLTYKGEAKASALGLAAVASYPVNDSFRVYGKLGAAYFTSDVSETTQIHVEDEFSFKNSDKDSGFAPYFGAGVALNVTGSSEVYLESSKFSYEASSDMGDYDHDVINTSLGYRMFF</sequence>
<evidence type="ECO:0000256" key="4">
    <source>
        <dbReference type="ARBA" id="ARBA00022729"/>
    </source>
</evidence>
<reference evidence="8 9" key="1">
    <citation type="submission" date="2018-11" db="EMBL/GenBank/DDBJ databases">
        <title>Genomic Encyclopedia of Type Strains, Phase IV (KMG-IV): sequencing the most valuable type-strain genomes for metagenomic binning, comparative biology and taxonomic classification.</title>
        <authorList>
            <person name="Goeker M."/>
        </authorList>
    </citation>
    <scope>NUCLEOTIDE SEQUENCE [LARGE SCALE GENOMIC DNA]</scope>
    <source>
        <strain evidence="8 9">DSM 100316</strain>
    </source>
</reference>
<gene>
    <name evidence="8" type="ORF">EDC56_2908</name>
</gene>
<name>A0A3N2DKD5_9GAMM</name>
<evidence type="ECO:0000259" key="7">
    <source>
        <dbReference type="Pfam" id="PF13505"/>
    </source>
</evidence>
<dbReference type="PANTHER" id="PTHR35892">
    <property type="entry name" value="OUTER MEMBRANE PROTEIN PAGN-RELATED"/>
    <property type="match status" value="1"/>
</dbReference>
<evidence type="ECO:0000313" key="9">
    <source>
        <dbReference type="Proteomes" id="UP000275394"/>
    </source>
</evidence>
<dbReference type="InterPro" id="IPR027385">
    <property type="entry name" value="Beta-barrel_OMP"/>
</dbReference>
<proteinExistence type="predicted"/>
<organism evidence="8 9">
    <name type="scientific">Sinobacterium caligoides</name>
    <dbReference type="NCBI Taxonomy" id="933926"/>
    <lineage>
        <taxon>Bacteria</taxon>
        <taxon>Pseudomonadati</taxon>
        <taxon>Pseudomonadota</taxon>
        <taxon>Gammaproteobacteria</taxon>
        <taxon>Cellvibrionales</taxon>
        <taxon>Spongiibacteraceae</taxon>
        <taxon>Sinobacterium</taxon>
    </lineage>
</organism>
<keyword evidence="5" id="KW-0472">Membrane</keyword>
<feature type="domain" description="Outer membrane protein beta-barrel" evidence="7">
    <location>
        <begin position="13"/>
        <end position="202"/>
    </location>
</feature>
<keyword evidence="4 6" id="KW-0732">Signal</keyword>
<dbReference type="Pfam" id="PF13505">
    <property type="entry name" value="OMP_b-brl"/>
    <property type="match status" value="1"/>
</dbReference>
<evidence type="ECO:0000256" key="1">
    <source>
        <dbReference type="ARBA" id="ARBA00004571"/>
    </source>
</evidence>
<accession>A0A3N2DKD5</accession>
<dbReference type="RefSeq" id="WP_123713240.1">
    <property type="nucleotide sequence ID" value="NZ_RKHR01000005.1"/>
</dbReference>
<feature type="chain" id="PRO_5017988080" evidence="6">
    <location>
        <begin position="23"/>
        <end position="205"/>
    </location>
</feature>
<dbReference type="PANTHER" id="PTHR35892:SF2">
    <property type="entry name" value="OUTER MEMBRANE PROTEIN PAGN"/>
    <property type="match status" value="1"/>
</dbReference>
<dbReference type="OrthoDB" id="9805832at2"/>
<dbReference type="EMBL" id="RKHR01000005">
    <property type="protein sequence ID" value="ROS00270.1"/>
    <property type="molecule type" value="Genomic_DNA"/>
</dbReference>
<evidence type="ECO:0000256" key="5">
    <source>
        <dbReference type="ARBA" id="ARBA00023136"/>
    </source>
</evidence>
<dbReference type="InterPro" id="IPR051723">
    <property type="entry name" value="Bact_OM_Invasion-Related"/>
</dbReference>
<keyword evidence="3" id="KW-0812">Transmembrane</keyword>
<dbReference type="GO" id="GO:0009279">
    <property type="term" value="C:cell outer membrane"/>
    <property type="evidence" value="ECO:0007669"/>
    <property type="project" value="UniProtKB-SubCell"/>
</dbReference>
<feature type="signal peptide" evidence="6">
    <location>
        <begin position="1"/>
        <end position="22"/>
    </location>
</feature>
<dbReference type="SUPFAM" id="SSF56925">
    <property type="entry name" value="OMPA-like"/>
    <property type="match status" value="1"/>
</dbReference>
<keyword evidence="9" id="KW-1185">Reference proteome</keyword>
<keyword evidence="2" id="KW-1134">Transmembrane beta strand</keyword>
<dbReference type="Proteomes" id="UP000275394">
    <property type="component" value="Unassembled WGS sequence"/>
</dbReference>
<evidence type="ECO:0000256" key="6">
    <source>
        <dbReference type="SAM" id="SignalP"/>
    </source>
</evidence>
<comment type="caution">
    <text evidence="8">The sequence shown here is derived from an EMBL/GenBank/DDBJ whole genome shotgun (WGS) entry which is preliminary data.</text>
</comment>
<protein>
    <submittedName>
        <fullName evidence="8">Opacity protein-like surface antigen</fullName>
    </submittedName>
</protein>